<evidence type="ECO:0000256" key="6">
    <source>
        <dbReference type="ARBA" id="ARBA00022958"/>
    </source>
</evidence>
<comment type="caution">
    <text evidence="13">The sequence shown here is derived from an EMBL/GenBank/DDBJ whole genome shotgun (WGS) entry which is preliminary data.</text>
</comment>
<evidence type="ECO:0000256" key="2">
    <source>
        <dbReference type="ARBA" id="ARBA00022448"/>
    </source>
</evidence>
<evidence type="ECO:0000256" key="8">
    <source>
        <dbReference type="ARBA" id="ARBA00023065"/>
    </source>
</evidence>
<feature type="transmembrane region" description="Helical" evidence="10">
    <location>
        <begin position="55"/>
        <end position="74"/>
    </location>
</feature>
<feature type="transmembrane region" description="Helical" evidence="10">
    <location>
        <begin position="30"/>
        <end position="49"/>
    </location>
</feature>
<dbReference type="PANTHER" id="PTHR46157:SF4">
    <property type="entry name" value="K(+) EFFLUX ANTIPORTER 3, CHLOROPLASTIC"/>
    <property type="match status" value="1"/>
</dbReference>
<dbReference type="PROSITE" id="PS51202">
    <property type="entry name" value="RCK_C"/>
    <property type="match status" value="1"/>
</dbReference>
<dbReference type="InterPro" id="IPR038770">
    <property type="entry name" value="Na+/solute_symporter_sf"/>
</dbReference>
<protein>
    <submittedName>
        <fullName evidence="13">Potassium transporter</fullName>
    </submittedName>
</protein>
<keyword evidence="4" id="KW-0633">Potassium transport</keyword>
<dbReference type="InterPro" id="IPR006153">
    <property type="entry name" value="Cation/H_exchanger_TM"/>
</dbReference>
<dbReference type="InterPro" id="IPR006037">
    <property type="entry name" value="RCK_C"/>
</dbReference>
<evidence type="ECO:0000256" key="4">
    <source>
        <dbReference type="ARBA" id="ARBA00022538"/>
    </source>
</evidence>
<dbReference type="AlphaFoldDB" id="A0A2V1GMW3"/>
<keyword evidence="8" id="KW-0406">Ion transport</keyword>
<dbReference type="Gene3D" id="1.20.1530.20">
    <property type="match status" value="1"/>
</dbReference>
<evidence type="ECO:0000256" key="10">
    <source>
        <dbReference type="SAM" id="Phobius"/>
    </source>
</evidence>
<keyword evidence="5 10" id="KW-0812">Transmembrane</keyword>
<dbReference type="GO" id="GO:0006813">
    <property type="term" value="P:potassium ion transport"/>
    <property type="evidence" value="ECO:0007669"/>
    <property type="project" value="UniProtKB-KW"/>
</dbReference>
<dbReference type="EMBL" id="QDDL01000017">
    <property type="protein sequence ID" value="PVZ62957.1"/>
    <property type="molecule type" value="Genomic_DNA"/>
</dbReference>
<keyword evidence="3" id="KW-0050">Antiport</keyword>
<feature type="transmembrane region" description="Helical" evidence="10">
    <location>
        <begin position="147"/>
        <end position="169"/>
    </location>
</feature>
<organism evidence="13 14">
    <name type="scientific">Pelagibaculum spongiae</name>
    <dbReference type="NCBI Taxonomy" id="2080658"/>
    <lineage>
        <taxon>Bacteria</taxon>
        <taxon>Pseudomonadati</taxon>
        <taxon>Pseudomonadota</taxon>
        <taxon>Gammaproteobacteria</taxon>
        <taxon>Oceanospirillales</taxon>
        <taxon>Pelagibaculum</taxon>
    </lineage>
</organism>
<dbReference type="InterPro" id="IPR036291">
    <property type="entry name" value="NAD(P)-bd_dom_sf"/>
</dbReference>
<evidence type="ECO:0000256" key="1">
    <source>
        <dbReference type="ARBA" id="ARBA00004141"/>
    </source>
</evidence>
<reference evidence="13 14" key="1">
    <citation type="submission" date="2018-04" db="EMBL/GenBank/DDBJ databases">
        <title>Thalassorhabdus spongiae gen. nov., sp. nov., isolated from a marine sponge in South-West Iceland.</title>
        <authorList>
            <person name="Knobloch S."/>
            <person name="Daussin A."/>
            <person name="Johannsson R."/>
            <person name="Marteinsson V.T."/>
        </authorList>
    </citation>
    <scope>NUCLEOTIDE SEQUENCE [LARGE SCALE GENOMIC DNA]</scope>
    <source>
        <strain evidence="13 14">Hp12</strain>
    </source>
</reference>
<dbReference type="Pfam" id="PF02254">
    <property type="entry name" value="TrkA_N"/>
    <property type="match status" value="1"/>
</dbReference>
<feature type="transmembrane region" description="Helical" evidence="10">
    <location>
        <begin position="86"/>
        <end position="108"/>
    </location>
</feature>
<evidence type="ECO:0000259" key="12">
    <source>
        <dbReference type="PROSITE" id="PS51202"/>
    </source>
</evidence>
<dbReference type="GO" id="GO:0008324">
    <property type="term" value="F:monoatomic cation transmembrane transporter activity"/>
    <property type="evidence" value="ECO:0007669"/>
    <property type="project" value="InterPro"/>
</dbReference>
<dbReference type="GO" id="GO:0015297">
    <property type="term" value="F:antiporter activity"/>
    <property type="evidence" value="ECO:0007669"/>
    <property type="project" value="UniProtKB-KW"/>
</dbReference>
<dbReference type="InterPro" id="IPR036721">
    <property type="entry name" value="RCK_C_sf"/>
</dbReference>
<keyword evidence="2" id="KW-0813">Transport</keyword>
<evidence type="ECO:0000256" key="7">
    <source>
        <dbReference type="ARBA" id="ARBA00022989"/>
    </source>
</evidence>
<dbReference type="GO" id="GO:1902600">
    <property type="term" value="P:proton transmembrane transport"/>
    <property type="evidence" value="ECO:0007669"/>
    <property type="project" value="InterPro"/>
</dbReference>
<dbReference type="OrthoDB" id="9781411at2"/>
<keyword evidence="14" id="KW-1185">Reference proteome</keyword>
<feature type="transmembrane region" description="Helical" evidence="10">
    <location>
        <begin position="239"/>
        <end position="259"/>
    </location>
</feature>
<feature type="transmembrane region" description="Helical" evidence="10">
    <location>
        <begin position="328"/>
        <end position="346"/>
    </location>
</feature>
<dbReference type="Proteomes" id="UP000244906">
    <property type="component" value="Unassembled WGS sequence"/>
</dbReference>
<accession>A0A2V1GMW3</accession>
<feature type="domain" description="RCK C-terminal" evidence="12">
    <location>
        <begin position="569"/>
        <end position="656"/>
    </location>
</feature>
<keyword evidence="9 10" id="KW-0472">Membrane</keyword>
<dbReference type="GO" id="GO:0005886">
    <property type="term" value="C:plasma membrane"/>
    <property type="evidence" value="ECO:0007669"/>
    <property type="project" value="TreeGrafter"/>
</dbReference>
<feature type="transmembrane region" description="Helical" evidence="10">
    <location>
        <begin position="114"/>
        <end position="135"/>
    </location>
</feature>
<gene>
    <name evidence="13" type="ORF">DC094_21555</name>
</gene>
<dbReference type="RefSeq" id="WP_116689194.1">
    <property type="nucleotide sequence ID" value="NZ_CAWNYD010000017.1"/>
</dbReference>
<evidence type="ECO:0000313" key="14">
    <source>
        <dbReference type="Proteomes" id="UP000244906"/>
    </source>
</evidence>
<keyword evidence="7 10" id="KW-1133">Transmembrane helix</keyword>
<comment type="subcellular location">
    <subcellularLocation>
        <location evidence="1">Membrane</location>
        <topology evidence="1">Multi-pass membrane protein</topology>
    </subcellularLocation>
</comment>
<evidence type="ECO:0000259" key="11">
    <source>
        <dbReference type="PROSITE" id="PS51201"/>
    </source>
</evidence>
<dbReference type="InterPro" id="IPR003148">
    <property type="entry name" value="RCK_N"/>
</dbReference>
<name>A0A2V1GMW3_9GAMM</name>
<evidence type="ECO:0000313" key="13">
    <source>
        <dbReference type="EMBL" id="PVZ62957.1"/>
    </source>
</evidence>
<dbReference type="Pfam" id="PF02080">
    <property type="entry name" value="TrkA_C"/>
    <property type="match status" value="1"/>
</dbReference>
<feature type="transmembrane region" description="Helical" evidence="10">
    <location>
        <begin position="181"/>
        <end position="203"/>
    </location>
</feature>
<keyword evidence="6" id="KW-0630">Potassium</keyword>
<feature type="transmembrane region" description="Helical" evidence="10">
    <location>
        <begin position="271"/>
        <end position="290"/>
    </location>
</feature>
<evidence type="ECO:0000256" key="3">
    <source>
        <dbReference type="ARBA" id="ARBA00022449"/>
    </source>
</evidence>
<evidence type="ECO:0000256" key="5">
    <source>
        <dbReference type="ARBA" id="ARBA00022692"/>
    </source>
</evidence>
<sequence>MSEHLLAEFLVMLSASVLVIALLSRLALPAILGFLLVGLAIGPHALALVNDQHSVELIAELGVVLLLFTLGLEFSIPQLYALRYRVFGIGGAQVIISTGSVFFISLWLGISWQAAFVISAAMALSSTAIVTRQLSQQAKLHTQSSQTAIAILLFQDLAAIPFLIIVPALTLGSGDQLASELGWAVAKGAVIFLALLTVGRWLLPRIFHEAAQTGSDELFALAALLVALLTAWITSLAGLSMALGAFLAGVMLGETHFRHQIEAEIRPFRDILLGLFFITIGMKLSFPFLLEHPWTIIGLTAAIIVCKAGLVTILSMISRSSMIDSVRAGLYVAQGGEFGFVILALADQHHLVPDALSQQVLASLIFSMLITPFLIREADWLAKKLPSQPWKLDTQQTPEEVVIRASTMRQHVLICGFGRSGQGLGRLLDQLSIRWLALDRDPIRTSESLTAGERVVYGDASHRAILSAAGIERASLLVISFDNWSLACKVINHARSLAPEISILVRCRRSRHLDELIAAGANSILREGDESTLQLANRVLQQLGTSQTVIDELIHQTRNQDYQLLQGYLPGIRLEMQTQQPRRHAITLDANAWAIDKPLIDVKQKMKRGGAIIKTIRRRNRSINAEQADLVLHRFDTVVLLGNQEQIEAAEETLLSGN</sequence>
<feature type="transmembrane region" description="Helical" evidence="10">
    <location>
        <begin position="358"/>
        <end position="375"/>
    </location>
</feature>
<dbReference type="Gene3D" id="3.40.50.720">
    <property type="entry name" value="NAD(P)-binding Rossmann-like Domain"/>
    <property type="match status" value="1"/>
</dbReference>
<dbReference type="PANTHER" id="PTHR46157">
    <property type="entry name" value="K(+) EFFLUX ANTIPORTER 3, CHLOROPLASTIC"/>
    <property type="match status" value="1"/>
</dbReference>
<dbReference type="Pfam" id="PF00999">
    <property type="entry name" value="Na_H_Exchanger"/>
    <property type="match status" value="1"/>
</dbReference>
<evidence type="ECO:0000256" key="9">
    <source>
        <dbReference type="ARBA" id="ARBA00023136"/>
    </source>
</evidence>
<feature type="transmembrane region" description="Helical" evidence="10">
    <location>
        <begin position="6"/>
        <end position="23"/>
    </location>
</feature>
<proteinExistence type="predicted"/>
<dbReference type="SUPFAM" id="SSF51735">
    <property type="entry name" value="NAD(P)-binding Rossmann-fold domains"/>
    <property type="match status" value="1"/>
</dbReference>
<dbReference type="SUPFAM" id="SSF116726">
    <property type="entry name" value="TrkA C-terminal domain-like"/>
    <property type="match status" value="1"/>
</dbReference>
<feature type="transmembrane region" description="Helical" evidence="10">
    <location>
        <begin position="296"/>
        <end position="316"/>
    </location>
</feature>
<dbReference type="Gene3D" id="3.30.70.1450">
    <property type="entry name" value="Regulator of K+ conductance, C-terminal domain"/>
    <property type="match status" value="1"/>
</dbReference>
<feature type="domain" description="RCK N-terminal" evidence="11">
    <location>
        <begin position="409"/>
        <end position="526"/>
    </location>
</feature>
<dbReference type="PROSITE" id="PS51201">
    <property type="entry name" value="RCK_N"/>
    <property type="match status" value="1"/>
</dbReference>